<evidence type="ECO:0000256" key="1">
    <source>
        <dbReference type="SAM" id="Phobius"/>
    </source>
</evidence>
<evidence type="ECO:0000259" key="2">
    <source>
        <dbReference type="PROSITE" id="PS50836"/>
    </source>
</evidence>
<keyword evidence="1" id="KW-0812">Transmembrane</keyword>
<proteinExistence type="predicted"/>
<gene>
    <name evidence="3" type="ORF">TELCIR_08119</name>
</gene>
<dbReference type="PANTHER" id="PTHR46902">
    <property type="entry name" value="DOMON DOMAIN-CONTAINING PROTEIN FRRS1L"/>
    <property type="match status" value="1"/>
</dbReference>
<dbReference type="InterPro" id="IPR005018">
    <property type="entry name" value="DOMON_domain"/>
</dbReference>
<dbReference type="AlphaFoldDB" id="A0A2G9UKM5"/>
<dbReference type="OrthoDB" id="6372137at2759"/>
<keyword evidence="1" id="KW-1133">Transmembrane helix</keyword>
<keyword evidence="1" id="KW-0472">Membrane</keyword>
<dbReference type="InterPro" id="IPR042789">
    <property type="entry name" value="FRRS1L"/>
</dbReference>
<dbReference type="EMBL" id="KZ346420">
    <property type="protein sequence ID" value="PIO70040.1"/>
    <property type="molecule type" value="Genomic_DNA"/>
</dbReference>
<name>A0A2G9UKM5_TELCI</name>
<evidence type="ECO:0000313" key="3">
    <source>
        <dbReference type="EMBL" id="PIO70040.1"/>
    </source>
</evidence>
<accession>A0A2G9UKM5</accession>
<evidence type="ECO:0000313" key="4">
    <source>
        <dbReference type="Proteomes" id="UP000230423"/>
    </source>
</evidence>
<dbReference type="GO" id="GO:0099072">
    <property type="term" value="P:regulation of postsynaptic membrane neurotransmitter receptor levels"/>
    <property type="evidence" value="ECO:0007669"/>
    <property type="project" value="TreeGrafter"/>
</dbReference>
<organism evidence="3 4">
    <name type="scientific">Teladorsagia circumcincta</name>
    <name type="common">Brown stomach worm</name>
    <name type="synonym">Ostertagia circumcincta</name>
    <dbReference type="NCBI Taxonomy" id="45464"/>
    <lineage>
        <taxon>Eukaryota</taxon>
        <taxon>Metazoa</taxon>
        <taxon>Ecdysozoa</taxon>
        <taxon>Nematoda</taxon>
        <taxon>Chromadorea</taxon>
        <taxon>Rhabditida</taxon>
        <taxon>Rhabditina</taxon>
        <taxon>Rhabditomorpha</taxon>
        <taxon>Strongyloidea</taxon>
        <taxon>Trichostrongylidae</taxon>
        <taxon>Teladorsagia</taxon>
    </lineage>
</organism>
<dbReference type="GO" id="GO:1900449">
    <property type="term" value="P:regulation of glutamate receptor signaling pathway"/>
    <property type="evidence" value="ECO:0007669"/>
    <property type="project" value="InterPro"/>
</dbReference>
<protein>
    <recommendedName>
        <fullName evidence="2">DOMON domain-containing protein</fullName>
    </recommendedName>
</protein>
<feature type="transmembrane region" description="Helical" evidence="1">
    <location>
        <begin position="20"/>
        <end position="40"/>
    </location>
</feature>
<reference evidence="3 4" key="1">
    <citation type="submission" date="2015-09" db="EMBL/GenBank/DDBJ databases">
        <title>Draft genome of the parasitic nematode Teladorsagia circumcincta isolate WARC Sus (inbred).</title>
        <authorList>
            <person name="Mitreva M."/>
        </authorList>
    </citation>
    <scope>NUCLEOTIDE SEQUENCE [LARGE SCALE GENOMIC DNA]</scope>
    <source>
        <strain evidence="3 4">S</strain>
    </source>
</reference>
<feature type="domain" description="DOMON" evidence="2">
    <location>
        <begin position="65"/>
        <end position="192"/>
    </location>
</feature>
<dbReference type="Proteomes" id="UP000230423">
    <property type="component" value="Unassembled WGS sequence"/>
</dbReference>
<keyword evidence="4" id="KW-1185">Reference proteome</keyword>
<dbReference type="PROSITE" id="PS50836">
    <property type="entry name" value="DOMON"/>
    <property type="match status" value="1"/>
</dbReference>
<sequence length="231" mass="25923">MRKADGVHEQMDPLDFRPFSMLYIIGLILFYVESSVAFRVTHVSDCGRSRGCWLMPNGCNNSSDCSAAVTWKHTGRSLLFEMEAQLKVVDNGAWLAVGISKDDLMGNDTVFECHFPRKGRGSVHLSHNLKLTNLMLPEASQTLLRDSYTDERDGRVFCGAEMMLDFTMVAPSEKKMMHQISSGEYHLMLAFGDLDAGSMKKSHALIGEGAPWRSSERTRFCNHCPPHIVDE</sequence>
<dbReference type="PANTHER" id="PTHR46902:SF1">
    <property type="entry name" value="DOMON DOMAIN-CONTAINING PROTEIN FRRS1L"/>
    <property type="match status" value="1"/>
</dbReference>